<proteinExistence type="predicted"/>
<organism evidence="1 2">
    <name type="scientific">Vaccinium darrowii</name>
    <dbReference type="NCBI Taxonomy" id="229202"/>
    <lineage>
        <taxon>Eukaryota</taxon>
        <taxon>Viridiplantae</taxon>
        <taxon>Streptophyta</taxon>
        <taxon>Embryophyta</taxon>
        <taxon>Tracheophyta</taxon>
        <taxon>Spermatophyta</taxon>
        <taxon>Magnoliopsida</taxon>
        <taxon>eudicotyledons</taxon>
        <taxon>Gunneridae</taxon>
        <taxon>Pentapetalae</taxon>
        <taxon>asterids</taxon>
        <taxon>Ericales</taxon>
        <taxon>Ericaceae</taxon>
        <taxon>Vaccinioideae</taxon>
        <taxon>Vaccinieae</taxon>
        <taxon>Vaccinium</taxon>
    </lineage>
</organism>
<sequence length="85" mass="9421">MVVVFPRKRLVLVAFFLLCFISTTAKVVSCSHAARSVPEETCNAAEKGDETFIPKAKGELSKSNGDQDLVTMDYNPVQRRPPIHN</sequence>
<evidence type="ECO:0000313" key="2">
    <source>
        <dbReference type="Proteomes" id="UP000828048"/>
    </source>
</evidence>
<gene>
    <name evidence="1" type="ORF">Vadar_031960</name>
</gene>
<name>A0ACB7YII6_9ERIC</name>
<accession>A0ACB7YII6</accession>
<protein>
    <submittedName>
        <fullName evidence="1">Uncharacterized protein</fullName>
    </submittedName>
</protein>
<dbReference type="Proteomes" id="UP000828048">
    <property type="component" value="Chromosome 8"/>
</dbReference>
<evidence type="ECO:0000313" key="1">
    <source>
        <dbReference type="EMBL" id="KAH7853003.1"/>
    </source>
</evidence>
<keyword evidence="2" id="KW-1185">Reference proteome</keyword>
<dbReference type="EMBL" id="CM037158">
    <property type="protein sequence ID" value="KAH7853003.1"/>
    <property type="molecule type" value="Genomic_DNA"/>
</dbReference>
<comment type="caution">
    <text evidence="1">The sequence shown here is derived from an EMBL/GenBank/DDBJ whole genome shotgun (WGS) entry which is preliminary data.</text>
</comment>
<reference evidence="1 2" key="1">
    <citation type="journal article" date="2021" name="Hortic Res">
        <title>High-quality reference genome and annotation aids understanding of berry development for evergreen blueberry (Vaccinium darrowii).</title>
        <authorList>
            <person name="Yu J."/>
            <person name="Hulse-Kemp A.M."/>
            <person name="Babiker E."/>
            <person name="Staton M."/>
        </authorList>
    </citation>
    <scope>NUCLEOTIDE SEQUENCE [LARGE SCALE GENOMIC DNA]</scope>
    <source>
        <strain evidence="2">cv. NJ 8807/NJ 8810</strain>
        <tissue evidence="1">Young leaf</tissue>
    </source>
</reference>